<dbReference type="PANTHER" id="PTHR11247">
    <property type="entry name" value="PALMITOYL-PROTEIN THIOESTERASE/DOLICHYLDIPHOSPHATASE 1"/>
    <property type="match status" value="1"/>
</dbReference>
<evidence type="ECO:0000313" key="23">
    <source>
        <dbReference type="Ensembl" id="ENSANIP00000026014.1"/>
    </source>
</evidence>
<evidence type="ECO:0000256" key="4">
    <source>
        <dbReference type="ARBA" id="ARBA00004613"/>
    </source>
</evidence>
<keyword evidence="10" id="KW-0378">Hydrolase</keyword>
<feature type="signal peptide" evidence="22">
    <location>
        <begin position="1"/>
        <end position="24"/>
    </location>
</feature>
<dbReference type="GO" id="GO:0006898">
    <property type="term" value="P:receptor-mediated endocytosis"/>
    <property type="evidence" value="ECO:0007669"/>
    <property type="project" value="TreeGrafter"/>
</dbReference>
<evidence type="ECO:0000256" key="14">
    <source>
        <dbReference type="ARBA" id="ARBA00023180"/>
    </source>
</evidence>
<evidence type="ECO:0000256" key="5">
    <source>
        <dbReference type="ARBA" id="ARBA00010758"/>
    </source>
</evidence>
<evidence type="ECO:0000256" key="15">
    <source>
        <dbReference type="ARBA" id="ARBA00023228"/>
    </source>
</evidence>
<comment type="catalytic activity">
    <reaction evidence="20">
        <text>S-hexadecanoyl-N-acetylcysteine methyl ester + H2O = N-acetylcysteine methyl ester + hexadecanoate + H(+)</text>
        <dbReference type="Rhea" id="RHEA:84103"/>
        <dbReference type="ChEBI" id="CHEBI:7896"/>
        <dbReference type="ChEBI" id="CHEBI:15377"/>
        <dbReference type="ChEBI" id="CHEBI:15378"/>
        <dbReference type="ChEBI" id="CHEBI:233604"/>
        <dbReference type="ChEBI" id="CHEBI:233605"/>
    </reaction>
</comment>
<dbReference type="GO" id="GO:0008474">
    <property type="term" value="F:palmitoyl-(protein) hydrolase activity"/>
    <property type="evidence" value="ECO:0007669"/>
    <property type="project" value="UniProtKB-EC"/>
</dbReference>
<dbReference type="GO" id="GO:0005576">
    <property type="term" value="C:extracellular region"/>
    <property type="evidence" value="ECO:0007669"/>
    <property type="project" value="UniProtKB-SubCell"/>
</dbReference>
<keyword evidence="13" id="KW-1015">Disulfide bond</keyword>
<evidence type="ECO:0000313" key="24">
    <source>
        <dbReference type="Proteomes" id="UP000694541"/>
    </source>
</evidence>
<dbReference type="AlphaFoldDB" id="A0A8B9NNG0"/>
<evidence type="ECO:0000256" key="8">
    <source>
        <dbReference type="ARBA" id="ARBA00022525"/>
    </source>
</evidence>
<dbReference type="GO" id="GO:0005783">
    <property type="term" value="C:endoplasmic reticulum"/>
    <property type="evidence" value="ECO:0007669"/>
    <property type="project" value="UniProtKB-SubCell"/>
</dbReference>
<keyword evidence="14" id="KW-0325">Glycoprotein</keyword>
<evidence type="ECO:0000256" key="18">
    <source>
        <dbReference type="ARBA" id="ARBA00047337"/>
    </source>
</evidence>
<dbReference type="InterPro" id="IPR002472">
    <property type="entry name" value="Palm_thioest"/>
</dbReference>
<dbReference type="EC" id="3.1.2.22" evidence="6"/>
<comment type="subcellular location">
    <subcellularLocation>
        <location evidence="1">Endoplasmic reticulum</location>
    </subcellularLocation>
    <subcellularLocation>
        <location evidence="3">Golgi apparatus</location>
    </subcellularLocation>
    <subcellularLocation>
        <location evidence="2">Lysosome</location>
    </subcellularLocation>
    <subcellularLocation>
        <location evidence="4">Secreted</location>
    </subcellularLocation>
</comment>
<evidence type="ECO:0000256" key="11">
    <source>
        <dbReference type="ARBA" id="ARBA00022824"/>
    </source>
</evidence>
<evidence type="ECO:0000256" key="21">
    <source>
        <dbReference type="ARBA" id="ARBA00093223"/>
    </source>
</evidence>
<dbReference type="InterPro" id="IPR029058">
    <property type="entry name" value="AB_hydrolase_fold"/>
</dbReference>
<name>A0A8B9NNG0_9AVES</name>
<evidence type="ECO:0000256" key="9">
    <source>
        <dbReference type="ARBA" id="ARBA00022729"/>
    </source>
</evidence>
<reference evidence="23" key="1">
    <citation type="submission" date="2025-08" db="UniProtKB">
        <authorList>
            <consortium name="Ensembl"/>
        </authorList>
    </citation>
    <scope>IDENTIFICATION</scope>
</reference>
<keyword evidence="9 22" id="KW-0732">Signal</keyword>
<dbReference type="Ensembl" id="ENSANIT00000026871.1">
    <property type="protein sequence ID" value="ENSANIP00000026014.1"/>
    <property type="gene ID" value="ENSANIG00000017484.1"/>
</dbReference>
<dbReference type="SUPFAM" id="SSF53474">
    <property type="entry name" value="alpha/beta-Hydrolases"/>
    <property type="match status" value="1"/>
</dbReference>
<sequence length="341" mass="37830">MCSVKMAAFRAAVMLLLGLRLGFAATAVPLVIWHGMGDSCCNPQSMGYIKKIVENKIPGIYVLSLKIGSNLIQDMENSFFMNVNDQVTEVCSQLAKDPHLKGGYNAMGFSQGGQFLRAVAQRCPSPPMLNLISVGGQHQGVYGFPRCPGESSHICDWIRKTLDLGAYTQSVQEHLVQAEYWHNPLKEEDYRKNSIFLADINQERGINETYKKNLMALKKFVMVKFLNDTMVDPPISEWFGFYKSGQAKETIPLKETSLYTEVCSAGGFLPFPSYSVPGALRSSKPHSSVLLTISAVPGALPPLASSCLGRHFSPSQWELQWWSHAWVKISFSTCLMNSAPF</sequence>
<comment type="catalytic activity">
    <reaction evidence="21">
        <text>S-hexadecanoyl-N-acetylcysteamine + H2O = N-acetylcysteamine + hexadecanoate + H(+)</text>
        <dbReference type="Rhea" id="RHEA:84099"/>
        <dbReference type="ChEBI" id="CHEBI:7896"/>
        <dbReference type="ChEBI" id="CHEBI:15377"/>
        <dbReference type="ChEBI" id="CHEBI:15378"/>
        <dbReference type="ChEBI" id="CHEBI:74410"/>
        <dbReference type="ChEBI" id="CHEBI:233601"/>
    </reaction>
</comment>
<evidence type="ECO:0000256" key="16">
    <source>
        <dbReference type="ARBA" id="ARBA00031934"/>
    </source>
</evidence>
<evidence type="ECO:0000256" key="22">
    <source>
        <dbReference type="SAM" id="SignalP"/>
    </source>
</evidence>
<keyword evidence="24" id="KW-1185">Reference proteome</keyword>
<evidence type="ECO:0000256" key="19">
    <source>
        <dbReference type="ARBA" id="ARBA00047734"/>
    </source>
</evidence>
<comment type="similarity">
    <text evidence="5">Belongs to the palmitoyl-protein thioesterase family.</text>
</comment>
<evidence type="ECO:0000256" key="10">
    <source>
        <dbReference type="ARBA" id="ARBA00022801"/>
    </source>
</evidence>
<dbReference type="PANTHER" id="PTHR11247:SF8">
    <property type="entry name" value="PALMITOYL-PROTEIN THIOESTERASE 1"/>
    <property type="match status" value="1"/>
</dbReference>
<dbReference type="GO" id="GO:0005794">
    <property type="term" value="C:Golgi apparatus"/>
    <property type="evidence" value="ECO:0007669"/>
    <property type="project" value="UniProtKB-SubCell"/>
</dbReference>
<accession>A0A8B9NNG0</accession>
<comment type="catalytic activity">
    <reaction evidence="19">
        <text>hexadecanoyl-CoA + H2O = hexadecanoate + CoA + H(+)</text>
        <dbReference type="Rhea" id="RHEA:16645"/>
        <dbReference type="ChEBI" id="CHEBI:7896"/>
        <dbReference type="ChEBI" id="CHEBI:15377"/>
        <dbReference type="ChEBI" id="CHEBI:15378"/>
        <dbReference type="ChEBI" id="CHEBI:57287"/>
        <dbReference type="ChEBI" id="CHEBI:57379"/>
        <dbReference type="EC" id="3.1.2.2"/>
    </reaction>
    <physiologicalReaction direction="left-to-right" evidence="19">
        <dbReference type="Rhea" id="RHEA:16646"/>
    </physiologicalReaction>
</comment>
<dbReference type="GO" id="GO:0005764">
    <property type="term" value="C:lysosome"/>
    <property type="evidence" value="ECO:0007669"/>
    <property type="project" value="UniProtKB-SubCell"/>
</dbReference>
<evidence type="ECO:0000256" key="13">
    <source>
        <dbReference type="ARBA" id="ARBA00023157"/>
    </source>
</evidence>
<keyword evidence="11" id="KW-0256">Endoplasmic reticulum</keyword>
<evidence type="ECO:0000256" key="7">
    <source>
        <dbReference type="ARBA" id="ARBA00014212"/>
    </source>
</evidence>
<dbReference type="Gene3D" id="3.40.50.1820">
    <property type="entry name" value="alpha/beta hydrolase"/>
    <property type="match status" value="1"/>
</dbReference>
<dbReference type="PRINTS" id="PR00414">
    <property type="entry name" value="PPTHIESTRASE"/>
</dbReference>
<evidence type="ECO:0000256" key="6">
    <source>
        <dbReference type="ARBA" id="ARBA00012423"/>
    </source>
</evidence>
<organism evidence="23 24">
    <name type="scientific">Accipiter nisus</name>
    <name type="common">Eurasian sparrowhawk</name>
    <dbReference type="NCBI Taxonomy" id="211598"/>
    <lineage>
        <taxon>Eukaryota</taxon>
        <taxon>Metazoa</taxon>
        <taxon>Chordata</taxon>
        <taxon>Craniata</taxon>
        <taxon>Vertebrata</taxon>
        <taxon>Euteleostomi</taxon>
        <taxon>Archelosauria</taxon>
        <taxon>Archosauria</taxon>
        <taxon>Dinosauria</taxon>
        <taxon>Saurischia</taxon>
        <taxon>Theropoda</taxon>
        <taxon>Coelurosauria</taxon>
        <taxon>Aves</taxon>
        <taxon>Neognathae</taxon>
        <taxon>Neoaves</taxon>
        <taxon>Telluraves</taxon>
        <taxon>Accipitrimorphae</taxon>
        <taxon>Accipitriformes</taxon>
        <taxon>Accipitridae</taxon>
        <taxon>Accipitrinae</taxon>
        <taxon>Accipiter</taxon>
    </lineage>
</organism>
<evidence type="ECO:0000256" key="20">
    <source>
        <dbReference type="ARBA" id="ARBA00093191"/>
    </source>
</evidence>
<evidence type="ECO:0000256" key="2">
    <source>
        <dbReference type="ARBA" id="ARBA00004371"/>
    </source>
</evidence>
<feature type="chain" id="PRO_5034013339" description="Palmitoyl-protein thioesterase 1" evidence="22">
    <location>
        <begin position="25"/>
        <end position="341"/>
    </location>
</feature>
<keyword evidence="15" id="KW-0458">Lysosome</keyword>
<evidence type="ECO:0000256" key="1">
    <source>
        <dbReference type="ARBA" id="ARBA00004240"/>
    </source>
</evidence>
<reference evidence="23" key="2">
    <citation type="submission" date="2025-09" db="UniProtKB">
        <authorList>
            <consortium name="Ensembl"/>
        </authorList>
    </citation>
    <scope>IDENTIFICATION</scope>
</reference>
<protein>
    <recommendedName>
        <fullName evidence="7">Palmitoyl-protein thioesterase 1</fullName>
        <ecNumber evidence="17">3.1.2.2</ecNumber>
        <ecNumber evidence="6">3.1.2.22</ecNumber>
    </recommendedName>
    <alternativeName>
        <fullName evidence="16">Palmitoyl-protein hydrolase 1</fullName>
    </alternativeName>
</protein>
<dbReference type="Pfam" id="PF02089">
    <property type="entry name" value="Palm_thioest"/>
    <property type="match status" value="1"/>
</dbReference>
<evidence type="ECO:0000256" key="12">
    <source>
        <dbReference type="ARBA" id="ARBA00023034"/>
    </source>
</evidence>
<keyword evidence="8" id="KW-0964">Secreted</keyword>
<dbReference type="Proteomes" id="UP000694541">
    <property type="component" value="Unplaced"/>
</dbReference>
<comment type="catalytic activity">
    <reaction evidence="18">
        <text>S-hexadecanoyl-L-cysteinyl-[protein] + H2O = L-cysteinyl-[protein] + hexadecanoate + H(+)</text>
        <dbReference type="Rhea" id="RHEA:19233"/>
        <dbReference type="Rhea" id="RHEA-COMP:10131"/>
        <dbReference type="Rhea" id="RHEA-COMP:11032"/>
        <dbReference type="ChEBI" id="CHEBI:7896"/>
        <dbReference type="ChEBI" id="CHEBI:15377"/>
        <dbReference type="ChEBI" id="CHEBI:15378"/>
        <dbReference type="ChEBI" id="CHEBI:29950"/>
        <dbReference type="ChEBI" id="CHEBI:74151"/>
        <dbReference type="EC" id="3.1.2.22"/>
    </reaction>
</comment>
<dbReference type="EC" id="3.1.2.2" evidence="17"/>
<dbReference type="FunFam" id="3.40.50.1820:FF:000098">
    <property type="entry name" value="palmitoyl-protein thioesterase 1"/>
    <property type="match status" value="1"/>
</dbReference>
<evidence type="ECO:0000256" key="17">
    <source>
        <dbReference type="ARBA" id="ARBA00038848"/>
    </source>
</evidence>
<proteinExistence type="inferred from homology"/>
<evidence type="ECO:0000256" key="3">
    <source>
        <dbReference type="ARBA" id="ARBA00004555"/>
    </source>
</evidence>
<keyword evidence="12" id="KW-0333">Golgi apparatus</keyword>